<name>A0DBM9_PARTE</name>
<reference evidence="1 2" key="1">
    <citation type="journal article" date="2006" name="Nature">
        <title>Global trends of whole-genome duplications revealed by the ciliate Paramecium tetraurelia.</title>
        <authorList>
            <consortium name="Genoscope"/>
            <person name="Aury J.-M."/>
            <person name="Jaillon O."/>
            <person name="Duret L."/>
            <person name="Noel B."/>
            <person name="Jubin C."/>
            <person name="Porcel B.M."/>
            <person name="Segurens B."/>
            <person name="Daubin V."/>
            <person name="Anthouard V."/>
            <person name="Aiach N."/>
            <person name="Arnaiz O."/>
            <person name="Billaut A."/>
            <person name="Beisson J."/>
            <person name="Blanc I."/>
            <person name="Bouhouche K."/>
            <person name="Camara F."/>
            <person name="Duharcourt S."/>
            <person name="Guigo R."/>
            <person name="Gogendeau D."/>
            <person name="Katinka M."/>
            <person name="Keller A.-M."/>
            <person name="Kissmehl R."/>
            <person name="Klotz C."/>
            <person name="Koll F."/>
            <person name="Le Moue A."/>
            <person name="Lepere C."/>
            <person name="Malinsky S."/>
            <person name="Nowacki M."/>
            <person name="Nowak J.K."/>
            <person name="Plattner H."/>
            <person name="Poulain J."/>
            <person name="Ruiz F."/>
            <person name="Serrano V."/>
            <person name="Zagulski M."/>
            <person name="Dessen P."/>
            <person name="Betermier M."/>
            <person name="Weissenbach J."/>
            <person name="Scarpelli C."/>
            <person name="Schachter V."/>
            <person name="Sperling L."/>
            <person name="Meyer E."/>
            <person name="Cohen J."/>
            <person name="Wincker P."/>
        </authorList>
    </citation>
    <scope>NUCLEOTIDE SEQUENCE [LARGE SCALE GENOMIC DNA]</scope>
    <source>
        <strain evidence="1 2">Stock d4-2</strain>
    </source>
</reference>
<organism evidence="1 2">
    <name type="scientific">Paramecium tetraurelia</name>
    <dbReference type="NCBI Taxonomy" id="5888"/>
    <lineage>
        <taxon>Eukaryota</taxon>
        <taxon>Sar</taxon>
        <taxon>Alveolata</taxon>
        <taxon>Ciliophora</taxon>
        <taxon>Intramacronucleata</taxon>
        <taxon>Oligohymenophorea</taxon>
        <taxon>Peniculida</taxon>
        <taxon>Parameciidae</taxon>
        <taxon>Paramecium</taxon>
    </lineage>
</organism>
<sequence length="92" mass="10931">MSNFAEQQVVGNHHHQQCQNDNLVQTVILMEQQENFEDDFYDQAQIQSPEGIAIDVDYINDEIQEPKNSVKKIQYKKIQKYQHQNNRNRQAL</sequence>
<dbReference type="EMBL" id="CT868363">
    <property type="protein sequence ID" value="CAK80446.1"/>
    <property type="molecule type" value="Genomic_DNA"/>
</dbReference>
<dbReference type="InParanoid" id="A0DBM9"/>
<evidence type="ECO:0000313" key="1">
    <source>
        <dbReference type="EMBL" id="CAK80446.1"/>
    </source>
</evidence>
<dbReference type="AlphaFoldDB" id="A0DBM9"/>
<evidence type="ECO:0000313" key="2">
    <source>
        <dbReference type="Proteomes" id="UP000000600"/>
    </source>
</evidence>
<dbReference type="RefSeq" id="XP_001447843.1">
    <property type="nucleotide sequence ID" value="XM_001447806.2"/>
</dbReference>
<gene>
    <name evidence="1" type="ORF">GSPATT00015342001</name>
</gene>
<dbReference type="Proteomes" id="UP000000600">
    <property type="component" value="Unassembled WGS sequence"/>
</dbReference>
<proteinExistence type="predicted"/>
<keyword evidence="2" id="KW-1185">Reference proteome</keyword>
<dbReference type="GeneID" id="5033628"/>
<dbReference type="KEGG" id="ptm:GSPATT00015342001"/>
<dbReference type="HOGENOM" id="CLU_2417923_0_0_1"/>
<protein>
    <submittedName>
        <fullName evidence="1">Uncharacterized protein</fullName>
    </submittedName>
</protein>
<accession>A0DBM9</accession>